<keyword evidence="18" id="KW-1185">Reference proteome</keyword>
<evidence type="ECO:0000256" key="10">
    <source>
        <dbReference type="ARBA" id="ARBA00023004"/>
    </source>
</evidence>
<dbReference type="InterPro" id="IPR036010">
    <property type="entry name" value="2Fe-2S_ferredoxin-like_sf"/>
</dbReference>
<dbReference type="InterPro" id="IPR016166">
    <property type="entry name" value="FAD-bd_PCMH"/>
</dbReference>
<keyword evidence="9" id="KW-0560">Oxidoreductase</keyword>
<evidence type="ECO:0008006" key="19">
    <source>
        <dbReference type="Google" id="ProtNLM"/>
    </source>
</evidence>
<keyword evidence="11" id="KW-0411">Iron-sulfur</keyword>
<dbReference type="SUPFAM" id="SSF56176">
    <property type="entry name" value="FAD-binding/transporter-associated domain-like"/>
    <property type="match status" value="1"/>
</dbReference>
<dbReference type="Proteomes" id="UP001516400">
    <property type="component" value="Unassembled WGS sequence"/>
</dbReference>
<evidence type="ECO:0000259" key="16">
    <source>
        <dbReference type="PROSITE" id="PS51387"/>
    </source>
</evidence>
<comment type="subcellular location">
    <subcellularLocation>
        <location evidence="3">Peroxisome</location>
    </subcellularLocation>
</comment>
<evidence type="ECO:0000256" key="5">
    <source>
        <dbReference type="ARBA" id="ARBA00011738"/>
    </source>
</evidence>
<dbReference type="PROSITE" id="PS51387">
    <property type="entry name" value="FAD_PCMH"/>
    <property type="match status" value="1"/>
</dbReference>
<dbReference type="SUPFAM" id="SSF47741">
    <property type="entry name" value="CO dehydrogenase ISP C-domain like"/>
    <property type="match status" value="1"/>
</dbReference>
<evidence type="ECO:0000256" key="14">
    <source>
        <dbReference type="ARBA" id="ARBA00034078"/>
    </source>
</evidence>
<dbReference type="SUPFAM" id="SSF54292">
    <property type="entry name" value="2Fe-2S ferredoxin-like"/>
    <property type="match status" value="1"/>
</dbReference>
<sequence>MLSSQIKFAIQGQEHIVNVADVDPNTTLNEYLRHHMSLMGTKRMCYEGGCGACVVAVTKTGEQKPMAINSCLVSILTCHGWKIDTIEGIGNPVTKYHPIQQTLANFNGTQCGFCSPGMVMNMYALFEKEKPTMAEVENSFGGNICRCTGYRPILSAFKSLCKDASTDLLGKYPDIEDMLCTKSKKSGVPKRELKVCISKHPVKVNFKDSQWTKVYTLKDLLGNLAKIGDDPYMLVAGNSAKGVYKLPTPKHYIDIIEVKELISHEVNGDMLRLGGNMSLTNTMDLFNEMAKTNDKFAYLKTMADHIDLIANVPVRNVSW</sequence>
<keyword evidence="8" id="KW-0479">Metal-binding</keyword>
<dbReference type="InterPro" id="IPR002346">
    <property type="entry name" value="Mopterin_DH_FAD-bd"/>
</dbReference>
<proteinExistence type="inferred from homology"/>
<feature type="domain" description="2Fe-2S ferredoxin-type" evidence="15">
    <location>
        <begin position="4"/>
        <end position="89"/>
    </location>
</feature>
<keyword evidence="7" id="KW-0001">2Fe-2S</keyword>
<dbReference type="InterPro" id="IPR036884">
    <property type="entry name" value="2Fe-2S-bd_dom_sf"/>
</dbReference>
<evidence type="ECO:0000256" key="3">
    <source>
        <dbReference type="ARBA" id="ARBA00004275"/>
    </source>
</evidence>
<dbReference type="Pfam" id="PF00941">
    <property type="entry name" value="FAD_binding_5"/>
    <property type="match status" value="1"/>
</dbReference>
<comment type="similarity">
    <text evidence="4">Belongs to the xanthine dehydrogenase family.</text>
</comment>
<evidence type="ECO:0000256" key="12">
    <source>
        <dbReference type="ARBA" id="ARBA00023027"/>
    </source>
</evidence>
<dbReference type="PROSITE" id="PS00197">
    <property type="entry name" value="2FE2S_FER_1"/>
    <property type="match status" value="1"/>
</dbReference>
<dbReference type="Gene3D" id="1.10.150.120">
    <property type="entry name" value="[2Fe-2S]-binding domain"/>
    <property type="match status" value="1"/>
</dbReference>
<evidence type="ECO:0000256" key="7">
    <source>
        <dbReference type="ARBA" id="ARBA00022714"/>
    </source>
</evidence>
<dbReference type="Pfam" id="PF01799">
    <property type="entry name" value="Fer2_2"/>
    <property type="match status" value="1"/>
</dbReference>
<keyword evidence="6" id="KW-0500">Molybdenum</keyword>
<dbReference type="EMBL" id="JABFTP020000083">
    <property type="protein sequence ID" value="KAL3274970.1"/>
    <property type="molecule type" value="Genomic_DNA"/>
</dbReference>
<dbReference type="InterPro" id="IPR002888">
    <property type="entry name" value="2Fe-2S-bd"/>
</dbReference>
<evidence type="ECO:0000256" key="1">
    <source>
        <dbReference type="ARBA" id="ARBA00001924"/>
    </source>
</evidence>
<protein>
    <recommendedName>
        <fullName evidence="19">Aldehyde oxidase</fullName>
    </recommendedName>
</protein>
<keyword evidence="12" id="KW-0520">NAD</keyword>
<dbReference type="InterPro" id="IPR012675">
    <property type="entry name" value="Beta-grasp_dom_sf"/>
</dbReference>
<dbReference type="AlphaFoldDB" id="A0ABD2N9C2"/>
<comment type="cofactor">
    <cofactor evidence="14">
        <name>[2Fe-2S] cluster</name>
        <dbReference type="ChEBI" id="CHEBI:190135"/>
    </cofactor>
</comment>
<name>A0ABD2N9C2_9CUCU</name>
<dbReference type="GO" id="GO:0051537">
    <property type="term" value="F:2 iron, 2 sulfur cluster binding"/>
    <property type="evidence" value="ECO:0007669"/>
    <property type="project" value="UniProtKB-KW"/>
</dbReference>
<evidence type="ECO:0000256" key="8">
    <source>
        <dbReference type="ARBA" id="ARBA00022723"/>
    </source>
</evidence>
<feature type="domain" description="FAD-binding PCMH-type" evidence="16">
    <location>
        <begin position="204"/>
        <end position="319"/>
    </location>
</feature>
<comment type="cofactor">
    <cofactor evidence="2">
        <name>FAD</name>
        <dbReference type="ChEBI" id="CHEBI:57692"/>
    </cofactor>
</comment>
<organism evidence="17 18">
    <name type="scientific">Cryptolaemus montrouzieri</name>
    <dbReference type="NCBI Taxonomy" id="559131"/>
    <lineage>
        <taxon>Eukaryota</taxon>
        <taxon>Metazoa</taxon>
        <taxon>Ecdysozoa</taxon>
        <taxon>Arthropoda</taxon>
        <taxon>Hexapoda</taxon>
        <taxon>Insecta</taxon>
        <taxon>Pterygota</taxon>
        <taxon>Neoptera</taxon>
        <taxon>Endopterygota</taxon>
        <taxon>Coleoptera</taxon>
        <taxon>Polyphaga</taxon>
        <taxon>Cucujiformia</taxon>
        <taxon>Coccinelloidea</taxon>
        <taxon>Coccinellidae</taxon>
        <taxon>Scymninae</taxon>
        <taxon>Scymnini</taxon>
        <taxon>Cryptolaemus</taxon>
    </lineage>
</organism>
<evidence type="ECO:0000256" key="9">
    <source>
        <dbReference type="ARBA" id="ARBA00023002"/>
    </source>
</evidence>
<dbReference type="InterPro" id="IPR006058">
    <property type="entry name" value="2Fe2S_fd_BS"/>
</dbReference>
<comment type="subunit">
    <text evidence="5">Homodimer.</text>
</comment>
<dbReference type="PROSITE" id="PS51085">
    <property type="entry name" value="2FE2S_FER_2"/>
    <property type="match status" value="1"/>
</dbReference>
<dbReference type="GO" id="GO:0016491">
    <property type="term" value="F:oxidoreductase activity"/>
    <property type="evidence" value="ECO:0007669"/>
    <property type="project" value="UniProtKB-KW"/>
</dbReference>
<dbReference type="PANTHER" id="PTHR11908:SF132">
    <property type="entry name" value="ALDEHYDE OXIDASE 1-RELATED"/>
    <property type="match status" value="1"/>
</dbReference>
<evidence type="ECO:0000256" key="13">
    <source>
        <dbReference type="ARBA" id="ARBA00023140"/>
    </source>
</evidence>
<comment type="cofactor">
    <cofactor evidence="1">
        <name>Mo-molybdopterin</name>
        <dbReference type="ChEBI" id="CHEBI:71302"/>
    </cofactor>
</comment>
<evidence type="ECO:0000313" key="18">
    <source>
        <dbReference type="Proteomes" id="UP001516400"/>
    </source>
</evidence>
<dbReference type="Gene3D" id="3.10.20.30">
    <property type="match status" value="1"/>
</dbReference>
<dbReference type="InterPro" id="IPR016169">
    <property type="entry name" value="FAD-bd_PCMH_sub2"/>
</dbReference>
<keyword evidence="13" id="KW-0576">Peroxisome</keyword>
<dbReference type="InterPro" id="IPR016208">
    <property type="entry name" value="Ald_Oxase/xanthine_DH-like"/>
</dbReference>
<reference evidence="17 18" key="1">
    <citation type="journal article" date="2021" name="BMC Biol.">
        <title>Horizontally acquired antibacterial genes associated with adaptive radiation of ladybird beetles.</title>
        <authorList>
            <person name="Li H.S."/>
            <person name="Tang X.F."/>
            <person name="Huang Y.H."/>
            <person name="Xu Z.Y."/>
            <person name="Chen M.L."/>
            <person name="Du X.Y."/>
            <person name="Qiu B.Y."/>
            <person name="Chen P.T."/>
            <person name="Zhang W."/>
            <person name="Slipinski A."/>
            <person name="Escalona H.E."/>
            <person name="Waterhouse R.M."/>
            <person name="Zwick A."/>
            <person name="Pang H."/>
        </authorList>
    </citation>
    <scope>NUCLEOTIDE SEQUENCE [LARGE SCALE GENOMIC DNA]</scope>
    <source>
        <strain evidence="17">SYSU2018</strain>
    </source>
</reference>
<dbReference type="FunFam" id="3.10.20.30:FF:000012">
    <property type="entry name" value="Xanthine dehydrogenase/oxidase"/>
    <property type="match status" value="1"/>
</dbReference>
<accession>A0ABD2N9C2</accession>
<dbReference type="PANTHER" id="PTHR11908">
    <property type="entry name" value="XANTHINE DEHYDROGENASE"/>
    <property type="match status" value="1"/>
</dbReference>
<comment type="caution">
    <text evidence="17">The sequence shown here is derived from an EMBL/GenBank/DDBJ whole genome shotgun (WGS) entry which is preliminary data.</text>
</comment>
<evidence type="ECO:0000256" key="6">
    <source>
        <dbReference type="ARBA" id="ARBA00022505"/>
    </source>
</evidence>
<evidence type="ECO:0000256" key="4">
    <source>
        <dbReference type="ARBA" id="ARBA00006849"/>
    </source>
</evidence>
<dbReference type="CDD" id="cd00207">
    <property type="entry name" value="fer2"/>
    <property type="match status" value="1"/>
</dbReference>
<evidence type="ECO:0000313" key="17">
    <source>
        <dbReference type="EMBL" id="KAL3274970.1"/>
    </source>
</evidence>
<dbReference type="GO" id="GO:0046872">
    <property type="term" value="F:metal ion binding"/>
    <property type="evidence" value="ECO:0007669"/>
    <property type="project" value="UniProtKB-KW"/>
</dbReference>
<dbReference type="InterPro" id="IPR036318">
    <property type="entry name" value="FAD-bd_PCMH-like_sf"/>
</dbReference>
<gene>
    <name evidence="17" type="ORF">HHI36_019745</name>
</gene>
<dbReference type="GO" id="GO:0005777">
    <property type="term" value="C:peroxisome"/>
    <property type="evidence" value="ECO:0007669"/>
    <property type="project" value="UniProtKB-SubCell"/>
</dbReference>
<evidence type="ECO:0000256" key="2">
    <source>
        <dbReference type="ARBA" id="ARBA00001974"/>
    </source>
</evidence>
<dbReference type="InterPro" id="IPR001041">
    <property type="entry name" value="2Fe-2S_ferredoxin-type"/>
</dbReference>
<evidence type="ECO:0000256" key="11">
    <source>
        <dbReference type="ARBA" id="ARBA00023014"/>
    </source>
</evidence>
<keyword evidence="10" id="KW-0408">Iron</keyword>
<evidence type="ECO:0000259" key="15">
    <source>
        <dbReference type="PROSITE" id="PS51085"/>
    </source>
</evidence>
<dbReference type="Pfam" id="PF00111">
    <property type="entry name" value="Fer2"/>
    <property type="match status" value="1"/>
</dbReference>
<dbReference type="Gene3D" id="3.30.465.10">
    <property type="match status" value="1"/>
</dbReference>